<dbReference type="EMBL" id="VSRR010008975">
    <property type="protein sequence ID" value="MPC49598.1"/>
    <property type="molecule type" value="Genomic_DNA"/>
</dbReference>
<gene>
    <name evidence="3" type="primary">TCEANC2</name>
    <name evidence="3" type="ORF">E2C01_043406</name>
</gene>
<reference evidence="3 4" key="1">
    <citation type="submission" date="2019-05" db="EMBL/GenBank/DDBJ databases">
        <title>Another draft genome of Portunus trituberculatus and its Hox gene families provides insights of decapod evolution.</title>
        <authorList>
            <person name="Jeong J.-H."/>
            <person name="Song I."/>
            <person name="Kim S."/>
            <person name="Choi T."/>
            <person name="Kim D."/>
            <person name="Ryu S."/>
            <person name="Kim W."/>
        </authorList>
    </citation>
    <scope>NUCLEOTIDE SEQUENCE [LARGE SCALE GENOMIC DNA]</scope>
    <source>
        <tissue evidence="3">Muscle</tissue>
    </source>
</reference>
<feature type="region of interest" description="Disordered" evidence="1">
    <location>
        <begin position="162"/>
        <end position="295"/>
    </location>
</feature>
<evidence type="ECO:0000313" key="3">
    <source>
        <dbReference type="EMBL" id="MPC49598.1"/>
    </source>
</evidence>
<feature type="compositionally biased region" description="Basic and acidic residues" evidence="1">
    <location>
        <begin position="242"/>
        <end position="251"/>
    </location>
</feature>
<evidence type="ECO:0000259" key="2">
    <source>
        <dbReference type="Pfam" id="PF07500"/>
    </source>
</evidence>
<evidence type="ECO:0000256" key="1">
    <source>
        <dbReference type="SAM" id="MobiDB-lite"/>
    </source>
</evidence>
<protein>
    <submittedName>
        <fullName evidence="3">Transcription elongation factor A N-terminal and central domain-containing protein 2</fullName>
    </submittedName>
</protein>
<dbReference type="OrthoDB" id="44867at2759"/>
<proteinExistence type="predicted"/>
<comment type="caution">
    <text evidence="3">The sequence shown here is derived from an EMBL/GenBank/DDBJ whole genome shotgun (WGS) entry which is preliminary data.</text>
</comment>
<name>A0A5B7FXH3_PORTR</name>
<accession>A0A5B7FXH3</accession>
<keyword evidence="4" id="KW-1185">Reference proteome</keyword>
<keyword evidence="3" id="KW-0251">Elongation factor</keyword>
<evidence type="ECO:0000313" key="4">
    <source>
        <dbReference type="Proteomes" id="UP000324222"/>
    </source>
</evidence>
<keyword evidence="3" id="KW-0648">Protein biosynthesis</keyword>
<dbReference type="Proteomes" id="UP000324222">
    <property type="component" value="Unassembled WGS sequence"/>
</dbReference>
<dbReference type="AlphaFoldDB" id="A0A5B7FXH3"/>
<dbReference type="GO" id="GO:0006351">
    <property type="term" value="P:DNA-templated transcription"/>
    <property type="evidence" value="ECO:0007669"/>
    <property type="project" value="InterPro"/>
</dbReference>
<feature type="domain" description="TFIIS central" evidence="2">
    <location>
        <begin position="289"/>
        <end position="353"/>
    </location>
</feature>
<dbReference type="GO" id="GO:0003746">
    <property type="term" value="F:translation elongation factor activity"/>
    <property type="evidence" value="ECO:0007669"/>
    <property type="project" value="UniProtKB-KW"/>
</dbReference>
<sequence>MEEEICMFKDSKTTIRMKRRSRCQATLDSFVVRSPRVSPATSPSKKEPGMRQATLESLKFVSLYPLVALFATLGKTVHKLCRAEEAEVAAAAQQVYTAWKNHILSKVNRPYIEVKCDLKTQKLRSSAKQMLLEALQREMEGGGGKVEHENSGEVVILDMKKTKQNMHKHRHKDEGTSVGKSSGKRPRSDSTEEEPVIHNTKQRIEKKEEKSEDRANHKRSKEDKATKKSEHKQNLEEDGEEEKGNSEDRENHKRLKRDCHTEKYEQKHRKNQEEGRSRDRGEQREGRDTPDTQQESVDMIADHLEREVYQVHTRRVDNSYRRTIRSMIFALRHQGDVRKAVVQATLSVQDFVNQHRKN</sequence>
<feature type="compositionally biased region" description="Basic and acidic residues" evidence="1">
    <location>
        <begin position="258"/>
        <end position="290"/>
    </location>
</feature>
<dbReference type="InterPro" id="IPR003618">
    <property type="entry name" value="TFIIS_cen_dom"/>
</dbReference>
<feature type="compositionally biased region" description="Basic and acidic residues" evidence="1">
    <location>
        <begin position="202"/>
        <end position="235"/>
    </location>
</feature>
<organism evidence="3 4">
    <name type="scientific">Portunus trituberculatus</name>
    <name type="common">Swimming crab</name>
    <name type="synonym">Neptunus trituberculatus</name>
    <dbReference type="NCBI Taxonomy" id="210409"/>
    <lineage>
        <taxon>Eukaryota</taxon>
        <taxon>Metazoa</taxon>
        <taxon>Ecdysozoa</taxon>
        <taxon>Arthropoda</taxon>
        <taxon>Crustacea</taxon>
        <taxon>Multicrustacea</taxon>
        <taxon>Malacostraca</taxon>
        <taxon>Eumalacostraca</taxon>
        <taxon>Eucarida</taxon>
        <taxon>Decapoda</taxon>
        <taxon>Pleocyemata</taxon>
        <taxon>Brachyura</taxon>
        <taxon>Eubrachyura</taxon>
        <taxon>Portunoidea</taxon>
        <taxon>Portunidae</taxon>
        <taxon>Portuninae</taxon>
        <taxon>Portunus</taxon>
    </lineage>
</organism>
<feature type="compositionally biased region" description="Basic residues" evidence="1">
    <location>
        <begin position="162"/>
        <end position="171"/>
    </location>
</feature>
<dbReference type="Pfam" id="PF07500">
    <property type="entry name" value="TFIIS_M"/>
    <property type="match status" value="1"/>
</dbReference>